<dbReference type="RefSeq" id="YP_009843270.1">
    <property type="nucleotide sequence ID" value="NC_048747.1"/>
</dbReference>
<evidence type="ECO:0000313" key="3">
    <source>
        <dbReference type="Proteomes" id="UP000320660"/>
    </source>
</evidence>
<organism evidence="2 3">
    <name type="scientific">Vibrio phage 2 TSL-2019</name>
    <dbReference type="NCBI Taxonomy" id="2508172"/>
    <lineage>
        <taxon>Viruses</taxon>
        <taxon>Duplodnaviria</taxon>
        <taxon>Heunggongvirae</taxon>
        <taxon>Uroviricota</taxon>
        <taxon>Caudoviricetes</taxon>
        <taxon>Chimalliviridae</taxon>
        <taxon>Gorgonvirinae</taxon>
        <taxon>Aphroditevirus</taxon>
        <taxon>Aphroditevirus av2TSL2019</taxon>
    </lineage>
</organism>
<dbReference type="KEGG" id="vg:55613536"/>
<name>A0A513PWK5_9CAUD</name>
<evidence type="ECO:0000256" key="1">
    <source>
        <dbReference type="SAM" id="MobiDB-lite"/>
    </source>
</evidence>
<keyword evidence="3" id="KW-1185">Reference proteome</keyword>
<feature type="region of interest" description="Disordered" evidence="1">
    <location>
        <begin position="1"/>
        <end position="52"/>
    </location>
</feature>
<dbReference type="Proteomes" id="UP000320660">
    <property type="component" value="Segment"/>
</dbReference>
<feature type="compositionally biased region" description="Basic and acidic residues" evidence="1">
    <location>
        <begin position="16"/>
        <end position="42"/>
    </location>
</feature>
<proteinExistence type="predicted"/>
<reference evidence="2 3" key="1">
    <citation type="submission" date="2019-01" db="EMBL/GenBank/DDBJ databases">
        <authorList>
            <person name="Le T.S."/>
            <person name="Kurtboke I."/>
        </authorList>
    </citation>
    <scope>NUCLEOTIDE SEQUENCE [LARGE SCALE GENOMIC DNA]</scope>
</reference>
<accession>A0A513PWK5</accession>
<sequence length="364" mass="40962">MNKTSEAPAQLSTVKSKYDETKSGTDAALREADKPLDPKDQGTLEPDLPVSGEDLEKSLNKVKAFHTLSGMNSLELPMEGLENFMDSVKAGVQWLLRKAMDIFNWIADYVFNRVSTLRRRITRMKYSFNDNGIKLKDCRYPRSVVKLATRPNIPSSPDFAVKSVEAAQKFYASMMSQQTQIASLTRAFPSDVTRAQLLNFSDSLVTSYVSGMGGKRIKDNVYEIAFPSGFQTMKAVSNPARGFNGFTLTEYFQTKVSPIIPESFVPSADTVQRLILKMDVCLMDVEKAHKSQRSFANNFKRSIQPLADGVKLYPEKSKEEILKYYRWLVNYQHKSVTIPLNYYLSVLSAAVDLVGSQIHPVTNK</sequence>
<evidence type="ECO:0000313" key="2">
    <source>
        <dbReference type="EMBL" id="QAU04323.1"/>
    </source>
</evidence>
<dbReference type="EMBL" id="MK368614">
    <property type="protein sequence ID" value="QAU04323.1"/>
    <property type="molecule type" value="Genomic_DNA"/>
</dbReference>
<feature type="compositionally biased region" description="Polar residues" evidence="1">
    <location>
        <begin position="1"/>
        <end position="15"/>
    </location>
</feature>
<dbReference type="GeneID" id="55613536"/>
<protein>
    <submittedName>
        <fullName evidence="2">Uncharacterized protein</fullName>
    </submittedName>
</protein>